<dbReference type="AlphaFoldDB" id="A0A0E9X5C3"/>
<evidence type="ECO:0000256" key="1">
    <source>
        <dbReference type="SAM" id="Phobius"/>
    </source>
</evidence>
<keyword evidence="1" id="KW-0812">Transmembrane</keyword>
<accession>A0A0E9X5C3</accession>
<keyword evidence="1" id="KW-0472">Membrane</keyword>
<reference evidence="2" key="1">
    <citation type="submission" date="2014-11" db="EMBL/GenBank/DDBJ databases">
        <authorList>
            <person name="Amaro Gonzalez C."/>
        </authorList>
    </citation>
    <scope>NUCLEOTIDE SEQUENCE</scope>
</reference>
<dbReference type="EMBL" id="GBXM01011699">
    <property type="protein sequence ID" value="JAH96878.1"/>
    <property type="molecule type" value="Transcribed_RNA"/>
</dbReference>
<keyword evidence="1" id="KW-1133">Transmembrane helix</keyword>
<organism evidence="2">
    <name type="scientific">Anguilla anguilla</name>
    <name type="common">European freshwater eel</name>
    <name type="synonym">Muraena anguilla</name>
    <dbReference type="NCBI Taxonomy" id="7936"/>
    <lineage>
        <taxon>Eukaryota</taxon>
        <taxon>Metazoa</taxon>
        <taxon>Chordata</taxon>
        <taxon>Craniata</taxon>
        <taxon>Vertebrata</taxon>
        <taxon>Euteleostomi</taxon>
        <taxon>Actinopterygii</taxon>
        <taxon>Neopterygii</taxon>
        <taxon>Teleostei</taxon>
        <taxon>Anguilliformes</taxon>
        <taxon>Anguillidae</taxon>
        <taxon>Anguilla</taxon>
    </lineage>
</organism>
<name>A0A0E9X5C3_ANGAN</name>
<proteinExistence type="predicted"/>
<feature type="transmembrane region" description="Helical" evidence="1">
    <location>
        <begin position="12"/>
        <end position="35"/>
    </location>
</feature>
<sequence>MKILMCNVWDWGMGVMCLLNLISHFLNGMIVLYFIKKILFVSFFVC</sequence>
<reference evidence="2" key="2">
    <citation type="journal article" date="2015" name="Fish Shellfish Immunol.">
        <title>Early steps in the European eel (Anguilla anguilla)-Vibrio vulnificus interaction in the gills: Role of the RtxA13 toxin.</title>
        <authorList>
            <person name="Callol A."/>
            <person name="Pajuelo D."/>
            <person name="Ebbesson L."/>
            <person name="Teles M."/>
            <person name="MacKenzie S."/>
            <person name="Amaro C."/>
        </authorList>
    </citation>
    <scope>NUCLEOTIDE SEQUENCE</scope>
</reference>
<evidence type="ECO:0000313" key="2">
    <source>
        <dbReference type="EMBL" id="JAH96878.1"/>
    </source>
</evidence>
<protein>
    <submittedName>
        <fullName evidence="2">Uncharacterized protein</fullName>
    </submittedName>
</protein>